<dbReference type="EMBL" id="JAEKNS010000032">
    <property type="protein sequence ID" value="MBJ7593664.1"/>
    <property type="molecule type" value="Genomic_DNA"/>
</dbReference>
<organism evidence="4 5">
    <name type="scientific">Candidatus Aeolococcus gillhamiae</name>
    <dbReference type="NCBI Taxonomy" id="3127015"/>
    <lineage>
        <taxon>Bacteria</taxon>
        <taxon>Bacillati</taxon>
        <taxon>Candidatus Dormiibacterota</taxon>
        <taxon>Candidatus Dormibacteria</taxon>
        <taxon>Candidatus Aeolococcales</taxon>
        <taxon>Candidatus Aeolococcaceae</taxon>
        <taxon>Candidatus Aeolococcus</taxon>
    </lineage>
</organism>
<dbReference type="Proteomes" id="UP000248724">
    <property type="component" value="Unassembled WGS sequence"/>
</dbReference>
<evidence type="ECO:0000313" key="4">
    <source>
        <dbReference type="EMBL" id="PZR78847.1"/>
    </source>
</evidence>
<reference evidence="4" key="2">
    <citation type="submission" date="2018-05" db="EMBL/GenBank/DDBJ databases">
        <authorList>
            <person name="Ferrari B."/>
        </authorList>
    </citation>
    <scope>NUCLEOTIDE SEQUENCE</scope>
    <source>
        <strain evidence="4">RRmetagenome_bin12</strain>
    </source>
</reference>
<evidence type="ECO:0000256" key="1">
    <source>
        <dbReference type="ARBA" id="ARBA00022679"/>
    </source>
</evidence>
<proteinExistence type="predicted"/>
<name>A0A2W5Z3Y6_9BACT</name>
<dbReference type="PANTHER" id="PTHR32125">
    <property type="entry name" value="2-C-METHYL-D-ERYTHRITOL 4-PHOSPHATE CYTIDYLYLTRANSFERASE, CHLOROPLASTIC"/>
    <property type="match status" value="1"/>
</dbReference>
<dbReference type="PANTHER" id="PTHR32125:SF4">
    <property type="entry name" value="2-C-METHYL-D-ERYTHRITOL 4-PHOSPHATE CYTIDYLYLTRANSFERASE, CHLOROPLASTIC"/>
    <property type="match status" value="1"/>
</dbReference>
<accession>A0A2W5Z3Y6</accession>
<keyword evidence="2 4" id="KW-0548">Nucleotidyltransferase</keyword>
<dbReference type="AlphaFoldDB" id="A0A2W5Z3Y6"/>
<accession>A0A934JTJ6</accession>
<dbReference type="CDD" id="cd02516">
    <property type="entry name" value="CDP-ME_synthetase"/>
    <property type="match status" value="1"/>
</dbReference>
<dbReference type="EC" id="2.7.7.60" evidence="3"/>
<dbReference type="Gene3D" id="3.90.550.10">
    <property type="entry name" value="Spore Coat Polysaccharide Biosynthesis Protein SpsA, Chain A"/>
    <property type="match status" value="1"/>
</dbReference>
<evidence type="ECO:0000313" key="5">
    <source>
        <dbReference type="Proteomes" id="UP000248724"/>
    </source>
</evidence>
<reference evidence="3 6" key="3">
    <citation type="submission" date="2020-10" db="EMBL/GenBank/DDBJ databases">
        <title>Ca. Dormibacterota MAGs.</title>
        <authorList>
            <person name="Montgomery K."/>
        </authorList>
    </citation>
    <scope>NUCLEOTIDE SEQUENCE [LARGE SCALE GENOMIC DNA]</scope>
    <source>
        <strain evidence="3">SC8812_S17_18</strain>
    </source>
</reference>
<dbReference type="GO" id="GO:0050518">
    <property type="term" value="F:2-C-methyl-D-erythritol 4-phosphate cytidylyltransferase activity"/>
    <property type="evidence" value="ECO:0007669"/>
    <property type="project" value="UniProtKB-EC"/>
</dbReference>
<protein>
    <submittedName>
        <fullName evidence="4">2-C-methyl-D-erythritol 4-phosphate cytidylyltransferase</fullName>
        <ecNumber evidence="3">2.7.7.60</ecNumber>
    </submittedName>
</protein>
<dbReference type="EMBL" id="QHBU01000238">
    <property type="protein sequence ID" value="PZR78847.1"/>
    <property type="molecule type" value="Genomic_DNA"/>
</dbReference>
<dbReference type="SUPFAM" id="SSF53448">
    <property type="entry name" value="Nucleotide-diphospho-sugar transferases"/>
    <property type="match status" value="1"/>
</dbReference>
<dbReference type="Proteomes" id="UP000606991">
    <property type="component" value="Unassembled WGS sequence"/>
</dbReference>
<dbReference type="Pfam" id="PF01128">
    <property type="entry name" value="IspD"/>
    <property type="match status" value="1"/>
</dbReference>
<dbReference type="InterPro" id="IPR050088">
    <property type="entry name" value="IspD/TarI_cytidylyltransf_bact"/>
</dbReference>
<dbReference type="GO" id="GO:0008299">
    <property type="term" value="P:isoprenoid biosynthetic process"/>
    <property type="evidence" value="ECO:0007669"/>
    <property type="project" value="InterPro"/>
</dbReference>
<evidence type="ECO:0000256" key="2">
    <source>
        <dbReference type="ARBA" id="ARBA00022695"/>
    </source>
</evidence>
<dbReference type="InterPro" id="IPR034683">
    <property type="entry name" value="IspD/TarI"/>
</dbReference>
<evidence type="ECO:0000313" key="6">
    <source>
        <dbReference type="Proteomes" id="UP000606991"/>
    </source>
</evidence>
<dbReference type="InterPro" id="IPR001228">
    <property type="entry name" value="IspD"/>
</dbReference>
<reference evidence="4 5" key="1">
    <citation type="journal article" date="2017" name="Nature">
        <title>Atmospheric trace gases support primary production in Antarctic desert surface soil.</title>
        <authorList>
            <person name="Ji M."/>
            <person name="Greening C."/>
            <person name="Vanwonterghem I."/>
            <person name="Carere C.R."/>
            <person name="Bay S.K."/>
            <person name="Steen J.A."/>
            <person name="Montgomery K."/>
            <person name="Lines T."/>
            <person name="Beardall J."/>
            <person name="van Dorst J."/>
            <person name="Snape I."/>
            <person name="Stott M.B."/>
            <person name="Hugenholtz P."/>
            <person name="Ferrari B.C."/>
        </authorList>
    </citation>
    <scope>NUCLEOTIDE SEQUENCE [LARGE SCALE GENOMIC DNA]</scope>
    <source>
        <strain evidence="4">RRmetagenome_bin12</strain>
    </source>
</reference>
<dbReference type="InterPro" id="IPR029044">
    <property type="entry name" value="Nucleotide-diphossugar_trans"/>
</dbReference>
<sequence>MGQDKLFADVGGRPLMAHTLAAAAASKTFDRVVIAAPQDRHELIAALAGDAGFAEVVLTTGGTRRQDSVRLALEHVGDADVVAVHDAARPLCAPQLFIDCVSVARRHGAATVAMPVVDSIKRGAGGVIVQSLDRHDLYAIQTPQAFRRELLVEGHRHATANALVVDDDAVLVEALGTAVHIVPGSPDNFKVTHPRDLLLLRALLAGGA</sequence>
<dbReference type="NCBIfam" id="TIGR00453">
    <property type="entry name" value="ispD"/>
    <property type="match status" value="1"/>
</dbReference>
<gene>
    <name evidence="4" type="primary">ispD</name>
    <name evidence="4" type="ORF">DLM65_12020</name>
    <name evidence="3" type="ORF">JF886_02185</name>
</gene>
<keyword evidence="1 3" id="KW-0808">Transferase</keyword>
<dbReference type="FunFam" id="3.90.550.10:FF:000003">
    <property type="entry name" value="2-C-methyl-D-erythritol 4-phosphate cytidylyltransferase"/>
    <property type="match status" value="1"/>
</dbReference>
<comment type="caution">
    <text evidence="4">The sequence shown here is derived from an EMBL/GenBank/DDBJ whole genome shotgun (WGS) entry which is preliminary data.</text>
</comment>
<evidence type="ECO:0000313" key="3">
    <source>
        <dbReference type="EMBL" id="MBJ7593664.1"/>
    </source>
</evidence>